<dbReference type="PIRSF" id="PIRSF006414">
    <property type="entry name" value="Ftr_formyl_trnsf"/>
    <property type="match status" value="1"/>
</dbReference>
<dbReference type="GO" id="GO:0005737">
    <property type="term" value="C:cytoplasm"/>
    <property type="evidence" value="ECO:0007669"/>
    <property type="project" value="UniProtKB-SubCell"/>
</dbReference>
<reference evidence="6 7" key="1">
    <citation type="submission" date="2019-07" db="EMBL/GenBank/DDBJ databases">
        <authorList>
            <person name="Cremers G."/>
        </authorList>
    </citation>
    <scope>NUCLEOTIDE SEQUENCE [LARGE SCALE GENOMIC DNA]</scope>
</reference>
<dbReference type="SUPFAM" id="SSF55112">
    <property type="entry name" value="Formylmethanofuran:tetrahydromethanopterin formyltransferase"/>
    <property type="match status" value="2"/>
</dbReference>
<sequence length="304" mass="32171">MEINGVCIDETYAEAFGMYASRVLITACSKAWALEAARSMAGYGTSVIGCGCEVAIEGTEPAETPDDRPGVSVMLFALSKKGVQEQLINRIGQCVMTSPTSACYNELEAEDRLSIGGKLKFFGDGFQISKRFDAQLTGNGGGPRRVWRIPVMDGEFIVEDRFGVQKGVGGGNFLLLGRELPATLQAAERAIEAMRKVPGVIMPFPGGVVRSGSKVGSRYKFLNASSNTAFCPSLRGAVKSELPEGVGAVLEVVIDGLTPEAVGEAMRVGILAACGPGVIKISAGNYGGKLGKHHFHLHQLLAER</sequence>
<comment type="subunit">
    <text evidence="3">Homotetramer.</text>
</comment>
<protein>
    <recommendedName>
        <fullName evidence="3">Formylmethanofuran--tetrahydromethanopterin formyltransferase</fullName>
        <shortName evidence="3">Ftr</shortName>
        <ecNumber evidence="3">2.3.1.101</ecNumber>
    </recommendedName>
    <alternativeName>
        <fullName evidence="3">H4MPT formyltransferase</fullName>
    </alternativeName>
</protein>
<name>A0A564ZLZ9_9BACT</name>
<keyword evidence="3" id="KW-0554">One-carbon metabolism</keyword>
<dbReference type="Gene3D" id="3.30.70.520">
    <property type="match status" value="2"/>
</dbReference>
<evidence type="ECO:0000256" key="3">
    <source>
        <dbReference type="HAMAP-Rule" id="MF_00579"/>
    </source>
</evidence>
<organism evidence="6 7">
    <name type="scientific">Candidatus Methylomirabilis lanthanidiphila</name>
    <dbReference type="NCBI Taxonomy" id="2211376"/>
    <lineage>
        <taxon>Bacteria</taxon>
        <taxon>Candidatus Methylomirabilota</taxon>
        <taxon>Candidatus Methylomirabilia</taxon>
        <taxon>Candidatus Methylomirabilales</taxon>
        <taxon>Candidatus Methylomirabilaceae</taxon>
        <taxon>Candidatus Methylomirabilis</taxon>
    </lineage>
</organism>
<gene>
    <name evidence="3" type="primary">ffsA</name>
    <name evidence="6" type="ORF">MELA_02746</name>
</gene>
<dbReference type="EMBL" id="CABIKM010000052">
    <property type="protein sequence ID" value="VUZ86344.1"/>
    <property type="molecule type" value="Genomic_DNA"/>
</dbReference>
<keyword evidence="7" id="KW-1185">Reference proteome</keyword>
<dbReference type="GO" id="GO:0006730">
    <property type="term" value="P:one-carbon metabolic process"/>
    <property type="evidence" value="ECO:0007669"/>
    <property type="project" value="UniProtKB-UniRule"/>
</dbReference>
<dbReference type="InterPro" id="IPR002770">
    <property type="entry name" value="ForMFR_H4MPT_ForTrfase_C"/>
</dbReference>
<evidence type="ECO:0000256" key="1">
    <source>
        <dbReference type="ARBA" id="ARBA00006770"/>
    </source>
</evidence>
<keyword evidence="3 6" id="KW-0012">Acyltransferase</keyword>
<dbReference type="UniPathway" id="UPA00562">
    <property type="reaction ID" value="UER00704"/>
</dbReference>
<dbReference type="InterPro" id="IPR023447">
    <property type="entry name" value="ForMFR_H4MPT_ForTrfase_fd-like"/>
</dbReference>
<comment type="similarity">
    <text evidence="1 3">Belongs to the FTR family.</text>
</comment>
<dbReference type="Proteomes" id="UP000334340">
    <property type="component" value="Unassembled WGS sequence"/>
</dbReference>
<dbReference type="HAMAP" id="MF_00579">
    <property type="entry name" value="FTR"/>
    <property type="match status" value="1"/>
</dbReference>
<dbReference type="AlphaFoldDB" id="A0A564ZLZ9"/>
<accession>A0A564ZLZ9</accession>
<feature type="domain" description="Formylmethanofuran: tetrahydromethanopterin formyltransferase Ftr C-terminal" evidence="5">
    <location>
        <begin position="154"/>
        <end position="300"/>
    </location>
</feature>
<dbReference type="Pfam" id="PF02741">
    <property type="entry name" value="FTR_C"/>
    <property type="match status" value="1"/>
</dbReference>
<proteinExistence type="inferred from homology"/>
<feature type="domain" description="Formylmethanofuran: tetrahydromethanopterin formyltransferase Ftr N-terminal" evidence="4">
    <location>
        <begin position="1"/>
        <end position="151"/>
    </location>
</feature>
<dbReference type="InterPro" id="IPR022667">
    <property type="entry name" value="ForMFR_H4MPT_ForTrfase_N"/>
</dbReference>
<keyword evidence="2 3" id="KW-0808">Transferase</keyword>
<evidence type="ECO:0000259" key="5">
    <source>
        <dbReference type="Pfam" id="PF02741"/>
    </source>
</evidence>
<evidence type="ECO:0000313" key="6">
    <source>
        <dbReference type="EMBL" id="VUZ86344.1"/>
    </source>
</evidence>
<evidence type="ECO:0000313" key="7">
    <source>
        <dbReference type="Proteomes" id="UP000334340"/>
    </source>
</evidence>
<keyword evidence="3" id="KW-0963">Cytoplasm</keyword>
<dbReference type="Pfam" id="PF01913">
    <property type="entry name" value="FTR"/>
    <property type="match status" value="1"/>
</dbReference>
<dbReference type="InterPro" id="IPR014053">
    <property type="entry name" value="ForMFR_H4MPT_ForTrfase"/>
</dbReference>
<dbReference type="EC" id="2.3.1.101" evidence="3"/>
<evidence type="ECO:0000259" key="4">
    <source>
        <dbReference type="Pfam" id="PF01913"/>
    </source>
</evidence>
<dbReference type="GO" id="GO:0030270">
    <property type="term" value="F:formylmethanofuran-tetrahydromethanopterin N-formyltransferase activity"/>
    <property type="evidence" value="ECO:0007669"/>
    <property type="project" value="UniProtKB-UniRule"/>
</dbReference>
<dbReference type="NCBIfam" id="NF002554">
    <property type="entry name" value="PRK02114.1"/>
    <property type="match status" value="1"/>
</dbReference>
<dbReference type="GO" id="GO:0046294">
    <property type="term" value="P:formaldehyde catabolic process"/>
    <property type="evidence" value="ECO:0007669"/>
    <property type="project" value="UniProtKB-UniRule"/>
</dbReference>
<dbReference type="NCBIfam" id="TIGR03119">
    <property type="entry name" value="one_C_fhcD"/>
    <property type="match status" value="1"/>
</dbReference>
<comment type="catalytic activity">
    <reaction evidence="3">
        <text>N-formylmethanofuran + 5,6,7,8-tetrahydromethanopterin + H(+) = N(5)-formyl-5,6,7,8-tetrahydromethanopterin + methanofuran</text>
        <dbReference type="Rhea" id="RHEA:18061"/>
        <dbReference type="ChEBI" id="CHEBI:15378"/>
        <dbReference type="ChEBI" id="CHEBI:57727"/>
        <dbReference type="ChEBI" id="CHEBI:58018"/>
        <dbReference type="ChEBI" id="CHEBI:58103"/>
        <dbReference type="ChEBI" id="CHEBI:58151"/>
        <dbReference type="EC" id="2.3.1.101"/>
    </reaction>
</comment>
<comment type="pathway">
    <text evidence="3">One-carbon metabolism; formaldehyde degradation; formate from formaldehyde (H(4)MPT route): step 4/5.</text>
</comment>
<evidence type="ECO:0000256" key="2">
    <source>
        <dbReference type="ARBA" id="ARBA00022679"/>
    </source>
</evidence>
<comment type="subcellular location">
    <subcellularLocation>
        <location evidence="3">Cytoplasm</location>
    </subcellularLocation>
</comment>
<comment type="function">
    <text evidence="3">Catalyzes the transfer of a formyl group from 5-formyl tetrahydromethanopterin (5-formyl-H(4)MPT) to methanofuran (MFR) to produce formylmethanofuran (formyl-MFR) and tetrahydromethanopterin (H(4)MPT).</text>
</comment>